<gene>
    <name evidence="1" type="primary">Dvir\GJ26679</name>
    <name evidence="1" type="ORF">Dvir_GJ26679</name>
</gene>
<proteinExistence type="predicted"/>
<dbReference type="Proteomes" id="UP000008792">
    <property type="component" value="Unassembled WGS sequence"/>
</dbReference>
<evidence type="ECO:0000313" key="2">
    <source>
        <dbReference type="Proteomes" id="UP000008792"/>
    </source>
</evidence>
<dbReference type="AlphaFoldDB" id="A0A0Q9W268"/>
<dbReference type="OrthoDB" id="7881106at2759"/>
<name>A0A0Q9W268_DROVI</name>
<dbReference type="STRING" id="7244.A0A0Q9W268"/>
<accession>A0A0Q9W268</accession>
<sequence length="137" mass="15773">MFPAGLFARTQTVNLNYAQCSNRRYSETKSNLPNVFLLGGGLGKMQGGIKEEEYFSSINQGLMCNIRKHIETSKNADHLRKWEEYQRTLDHAALYNTTCINKYKDVHEEAFFMNESTECLKALNNRDKDHDSGDEEP</sequence>
<dbReference type="InParanoid" id="A0A0Q9W268"/>
<evidence type="ECO:0000313" key="1">
    <source>
        <dbReference type="EMBL" id="KRF79203.1"/>
    </source>
</evidence>
<protein>
    <submittedName>
        <fullName evidence="1">Uncharacterized protein</fullName>
    </submittedName>
</protein>
<organism evidence="1 2">
    <name type="scientific">Drosophila virilis</name>
    <name type="common">Fruit fly</name>
    <dbReference type="NCBI Taxonomy" id="7244"/>
    <lineage>
        <taxon>Eukaryota</taxon>
        <taxon>Metazoa</taxon>
        <taxon>Ecdysozoa</taxon>
        <taxon>Arthropoda</taxon>
        <taxon>Hexapoda</taxon>
        <taxon>Insecta</taxon>
        <taxon>Pterygota</taxon>
        <taxon>Neoptera</taxon>
        <taxon>Endopterygota</taxon>
        <taxon>Diptera</taxon>
        <taxon>Brachycera</taxon>
        <taxon>Muscomorpha</taxon>
        <taxon>Ephydroidea</taxon>
        <taxon>Drosophilidae</taxon>
        <taxon>Drosophila</taxon>
    </lineage>
</organism>
<reference evidence="1 2" key="1">
    <citation type="journal article" date="2007" name="Nature">
        <title>Evolution of genes and genomes on the Drosophila phylogeny.</title>
        <authorList>
            <consortium name="Drosophila 12 Genomes Consortium"/>
            <person name="Clark A.G."/>
            <person name="Eisen M.B."/>
            <person name="Smith D.R."/>
            <person name="Bergman C.M."/>
            <person name="Oliver B."/>
            <person name="Markow T.A."/>
            <person name="Kaufman T.C."/>
            <person name="Kellis M."/>
            <person name="Gelbart W."/>
            <person name="Iyer V.N."/>
            <person name="Pollard D.A."/>
            <person name="Sackton T.B."/>
            <person name="Larracuente A.M."/>
            <person name="Singh N.D."/>
            <person name="Abad J.P."/>
            <person name="Abt D.N."/>
            <person name="Adryan B."/>
            <person name="Aguade M."/>
            <person name="Akashi H."/>
            <person name="Anderson W.W."/>
            <person name="Aquadro C.F."/>
            <person name="Ardell D.H."/>
            <person name="Arguello R."/>
            <person name="Artieri C.G."/>
            <person name="Barbash D.A."/>
            <person name="Barker D."/>
            <person name="Barsanti P."/>
            <person name="Batterham P."/>
            <person name="Batzoglou S."/>
            <person name="Begun D."/>
            <person name="Bhutkar A."/>
            <person name="Blanco E."/>
            <person name="Bosak S.A."/>
            <person name="Bradley R.K."/>
            <person name="Brand A.D."/>
            <person name="Brent M.R."/>
            <person name="Brooks A.N."/>
            <person name="Brown R.H."/>
            <person name="Butlin R.K."/>
            <person name="Caggese C."/>
            <person name="Calvi B.R."/>
            <person name="Bernardo de Carvalho A."/>
            <person name="Caspi A."/>
            <person name="Castrezana S."/>
            <person name="Celniker S.E."/>
            <person name="Chang J.L."/>
            <person name="Chapple C."/>
            <person name="Chatterji S."/>
            <person name="Chinwalla A."/>
            <person name="Civetta A."/>
            <person name="Clifton S.W."/>
            <person name="Comeron J.M."/>
            <person name="Costello J.C."/>
            <person name="Coyne J.A."/>
            <person name="Daub J."/>
            <person name="David R.G."/>
            <person name="Delcher A.L."/>
            <person name="Delehaunty K."/>
            <person name="Do C.B."/>
            <person name="Ebling H."/>
            <person name="Edwards K."/>
            <person name="Eickbush T."/>
            <person name="Evans J.D."/>
            <person name="Filipski A."/>
            <person name="Findeiss S."/>
            <person name="Freyhult E."/>
            <person name="Fulton L."/>
            <person name="Fulton R."/>
            <person name="Garcia A.C."/>
            <person name="Gardiner A."/>
            <person name="Garfield D.A."/>
            <person name="Garvin B.E."/>
            <person name="Gibson G."/>
            <person name="Gilbert D."/>
            <person name="Gnerre S."/>
            <person name="Godfrey J."/>
            <person name="Good R."/>
            <person name="Gotea V."/>
            <person name="Gravely B."/>
            <person name="Greenberg A.J."/>
            <person name="Griffiths-Jones S."/>
            <person name="Gross S."/>
            <person name="Guigo R."/>
            <person name="Gustafson E.A."/>
            <person name="Haerty W."/>
            <person name="Hahn M.W."/>
            <person name="Halligan D.L."/>
            <person name="Halpern A.L."/>
            <person name="Halter G.M."/>
            <person name="Han M.V."/>
            <person name="Heger A."/>
            <person name="Hillier L."/>
            <person name="Hinrichs A.S."/>
            <person name="Holmes I."/>
            <person name="Hoskins R.A."/>
            <person name="Hubisz M.J."/>
            <person name="Hultmark D."/>
            <person name="Huntley M.A."/>
            <person name="Jaffe D.B."/>
            <person name="Jagadeeshan S."/>
            <person name="Jeck W.R."/>
            <person name="Johnson J."/>
            <person name="Jones C.D."/>
            <person name="Jordan W.C."/>
            <person name="Karpen G.H."/>
            <person name="Kataoka E."/>
            <person name="Keightley P.D."/>
            <person name="Kheradpour P."/>
            <person name="Kirkness E.F."/>
            <person name="Koerich L.B."/>
            <person name="Kristiansen K."/>
            <person name="Kudrna D."/>
            <person name="Kulathinal R.J."/>
            <person name="Kumar S."/>
            <person name="Kwok R."/>
            <person name="Lander E."/>
            <person name="Langley C.H."/>
            <person name="Lapoint R."/>
            <person name="Lazzaro B.P."/>
            <person name="Lee S.J."/>
            <person name="Levesque L."/>
            <person name="Li R."/>
            <person name="Lin C.F."/>
            <person name="Lin M.F."/>
            <person name="Lindblad-Toh K."/>
            <person name="Llopart A."/>
            <person name="Long M."/>
            <person name="Low L."/>
            <person name="Lozovsky E."/>
            <person name="Lu J."/>
            <person name="Luo M."/>
            <person name="Machado C.A."/>
            <person name="Makalowski W."/>
            <person name="Marzo M."/>
            <person name="Matsuda M."/>
            <person name="Matzkin L."/>
            <person name="McAllister B."/>
            <person name="McBride C.S."/>
            <person name="McKernan B."/>
            <person name="McKernan K."/>
            <person name="Mendez-Lago M."/>
            <person name="Minx P."/>
            <person name="Mollenhauer M.U."/>
            <person name="Montooth K."/>
            <person name="Mount S.M."/>
            <person name="Mu X."/>
            <person name="Myers E."/>
            <person name="Negre B."/>
            <person name="Newfeld S."/>
            <person name="Nielsen R."/>
            <person name="Noor M.A."/>
            <person name="O'Grady P."/>
            <person name="Pachter L."/>
            <person name="Papaceit M."/>
            <person name="Parisi M.J."/>
            <person name="Parisi M."/>
            <person name="Parts L."/>
            <person name="Pedersen J.S."/>
            <person name="Pesole G."/>
            <person name="Phillippy A.M."/>
            <person name="Ponting C.P."/>
            <person name="Pop M."/>
            <person name="Porcelli D."/>
            <person name="Powell J.R."/>
            <person name="Prohaska S."/>
            <person name="Pruitt K."/>
            <person name="Puig M."/>
            <person name="Quesneville H."/>
            <person name="Ram K.R."/>
            <person name="Rand D."/>
            <person name="Rasmussen M.D."/>
            <person name="Reed L.K."/>
            <person name="Reenan R."/>
            <person name="Reily A."/>
            <person name="Remington K.A."/>
            <person name="Rieger T.T."/>
            <person name="Ritchie M.G."/>
            <person name="Robin C."/>
            <person name="Rogers Y.H."/>
            <person name="Rohde C."/>
            <person name="Rozas J."/>
            <person name="Rubenfield M.J."/>
            <person name="Ruiz A."/>
            <person name="Russo S."/>
            <person name="Salzberg S.L."/>
            <person name="Sanchez-Gracia A."/>
            <person name="Saranga D.J."/>
            <person name="Sato H."/>
            <person name="Schaeffer S.W."/>
            <person name="Schatz M.C."/>
            <person name="Schlenke T."/>
            <person name="Schwartz R."/>
            <person name="Segarra C."/>
            <person name="Singh R.S."/>
            <person name="Sirot L."/>
            <person name="Sirota M."/>
            <person name="Sisneros N.B."/>
            <person name="Smith C.D."/>
            <person name="Smith T.F."/>
            <person name="Spieth J."/>
            <person name="Stage D.E."/>
            <person name="Stark A."/>
            <person name="Stephan W."/>
            <person name="Strausberg R.L."/>
            <person name="Strempel S."/>
            <person name="Sturgill D."/>
            <person name="Sutton G."/>
            <person name="Sutton G.G."/>
            <person name="Tao W."/>
            <person name="Teichmann S."/>
            <person name="Tobari Y.N."/>
            <person name="Tomimura Y."/>
            <person name="Tsolas J.M."/>
            <person name="Valente V.L."/>
            <person name="Venter E."/>
            <person name="Venter J.C."/>
            <person name="Vicario S."/>
            <person name="Vieira F.G."/>
            <person name="Vilella A.J."/>
            <person name="Villasante A."/>
            <person name="Walenz B."/>
            <person name="Wang J."/>
            <person name="Wasserman M."/>
            <person name="Watts T."/>
            <person name="Wilson D."/>
            <person name="Wilson R.K."/>
            <person name="Wing R.A."/>
            <person name="Wolfner M.F."/>
            <person name="Wong A."/>
            <person name="Wong G.K."/>
            <person name="Wu C.I."/>
            <person name="Wu G."/>
            <person name="Yamamoto D."/>
            <person name="Yang H.P."/>
            <person name="Yang S.P."/>
            <person name="Yorke J.A."/>
            <person name="Yoshida K."/>
            <person name="Zdobnov E."/>
            <person name="Zhang P."/>
            <person name="Zhang Y."/>
            <person name="Zimin A.V."/>
            <person name="Baldwin J."/>
            <person name="Abdouelleil A."/>
            <person name="Abdulkadir J."/>
            <person name="Abebe A."/>
            <person name="Abera B."/>
            <person name="Abreu J."/>
            <person name="Acer S.C."/>
            <person name="Aftuck L."/>
            <person name="Alexander A."/>
            <person name="An P."/>
            <person name="Anderson E."/>
            <person name="Anderson S."/>
            <person name="Arachi H."/>
            <person name="Azer M."/>
            <person name="Bachantsang P."/>
            <person name="Barry A."/>
            <person name="Bayul T."/>
            <person name="Berlin A."/>
            <person name="Bessette D."/>
            <person name="Bloom T."/>
            <person name="Blye J."/>
            <person name="Boguslavskiy L."/>
            <person name="Bonnet C."/>
            <person name="Boukhgalter B."/>
            <person name="Bourzgui I."/>
            <person name="Brown A."/>
            <person name="Cahill P."/>
            <person name="Channer S."/>
            <person name="Cheshatsang Y."/>
            <person name="Chuda L."/>
            <person name="Citroen M."/>
            <person name="Collymore A."/>
            <person name="Cooke P."/>
            <person name="Costello M."/>
            <person name="D'Aco K."/>
            <person name="Daza R."/>
            <person name="De Haan G."/>
            <person name="DeGray S."/>
            <person name="DeMaso C."/>
            <person name="Dhargay N."/>
            <person name="Dooley K."/>
            <person name="Dooley E."/>
            <person name="Doricent M."/>
            <person name="Dorje P."/>
            <person name="Dorjee K."/>
            <person name="Dupes A."/>
            <person name="Elong R."/>
            <person name="Falk J."/>
            <person name="Farina A."/>
            <person name="Faro S."/>
            <person name="Ferguson D."/>
            <person name="Fisher S."/>
            <person name="Foley C.D."/>
            <person name="Franke A."/>
            <person name="Friedrich D."/>
            <person name="Gadbois L."/>
            <person name="Gearin G."/>
            <person name="Gearin C.R."/>
            <person name="Giannoukos G."/>
            <person name="Goode T."/>
            <person name="Graham J."/>
            <person name="Grandbois E."/>
            <person name="Grewal S."/>
            <person name="Gyaltsen K."/>
            <person name="Hafez N."/>
            <person name="Hagos B."/>
            <person name="Hall J."/>
            <person name="Henson C."/>
            <person name="Hollinger A."/>
            <person name="Honan T."/>
            <person name="Huard M.D."/>
            <person name="Hughes L."/>
            <person name="Hurhula B."/>
            <person name="Husby M.E."/>
            <person name="Kamat A."/>
            <person name="Kanga B."/>
            <person name="Kashin S."/>
            <person name="Khazanovich D."/>
            <person name="Kisner P."/>
            <person name="Lance K."/>
            <person name="Lara M."/>
            <person name="Lee W."/>
            <person name="Lennon N."/>
            <person name="Letendre F."/>
            <person name="LeVine R."/>
            <person name="Lipovsky A."/>
            <person name="Liu X."/>
            <person name="Liu J."/>
            <person name="Liu S."/>
            <person name="Lokyitsang T."/>
            <person name="Lokyitsang Y."/>
            <person name="Lubonja R."/>
            <person name="Lui A."/>
            <person name="MacDonald P."/>
            <person name="Magnisalis V."/>
            <person name="Maru K."/>
            <person name="Matthews C."/>
            <person name="McCusker W."/>
            <person name="McDonough S."/>
            <person name="Mehta T."/>
            <person name="Meldrim J."/>
            <person name="Meneus L."/>
            <person name="Mihai O."/>
            <person name="Mihalev A."/>
            <person name="Mihova T."/>
            <person name="Mittelman R."/>
            <person name="Mlenga V."/>
            <person name="Montmayeur A."/>
            <person name="Mulrain L."/>
            <person name="Navidi A."/>
            <person name="Naylor J."/>
            <person name="Negash T."/>
            <person name="Nguyen T."/>
            <person name="Nguyen N."/>
            <person name="Nicol R."/>
            <person name="Norbu C."/>
            <person name="Norbu N."/>
            <person name="Novod N."/>
            <person name="O'Neill B."/>
            <person name="Osman S."/>
            <person name="Markiewicz E."/>
            <person name="Oyono O.L."/>
            <person name="Patti C."/>
            <person name="Phunkhang P."/>
            <person name="Pierre F."/>
            <person name="Priest M."/>
            <person name="Raghuraman S."/>
            <person name="Rege F."/>
            <person name="Reyes R."/>
            <person name="Rise C."/>
            <person name="Rogov P."/>
            <person name="Ross K."/>
            <person name="Ryan E."/>
            <person name="Settipalli S."/>
            <person name="Shea T."/>
            <person name="Sherpa N."/>
            <person name="Shi L."/>
            <person name="Shih D."/>
            <person name="Sparrow T."/>
            <person name="Spaulding J."/>
            <person name="Stalker J."/>
            <person name="Stange-Thomann N."/>
            <person name="Stavropoulos S."/>
            <person name="Stone C."/>
            <person name="Strader C."/>
            <person name="Tesfaye S."/>
            <person name="Thomson T."/>
            <person name="Thoulutsang Y."/>
            <person name="Thoulutsang D."/>
            <person name="Topham K."/>
            <person name="Topping I."/>
            <person name="Tsamla T."/>
            <person name="Vassiliev H."/>
            <person name="Vo A."/>
            <person name="Wangchuk T."/>
            <person name="Wangdi T."/>
            <person name="Weiand M."/>
            <person name="Wilkinson J."/>
            <person name="Wilson A."/>
            <person name="Yadav S."/>
            <person name="Young G."/>
            <person name="Yu Q."/>
            <person name="Zembek L."/>
            <person name="Zhong D."/>
            <person name="Zimmer A."/>
            <person name="Zwirko Z."/>
            <person name="Jaffe D.B."/>
            <person name="Alvarez P."/>
            <person name="Brockman W."/>
            <person name="Butler J."/>
            <person name="Chin C."/>
            <person name="Gnerre S."/>
            <person name="Grabherr M."/>
            <person name="Kleber M."/>
            <person name="Mauceli E."/>
            <person name="MacCallum I."/>
        </authorList>
    </citation>
    <scope>NUCLEOTIDE SEQUENCE [LARGE SCALE GENOMIC DNA]</scope>
    <source>
        <strain evidence="2">Tucson 15010-1051.87</strain>
    </source>
</reference>
<keyword evidence="2" id="KW-1185">Reference proteome</keyword>
<dbReference type="KEGG" id="dvi:26531449"/>
<dbReference type="EMBL" id="CH940648">
    <property type="protein sequence ID" value="KRF79203.1"/>
    <property type="molecule type" value="Genomic_DNA"/>
</dbReference>